<dbReference type="PaxDb" id="1435377-SUSAZ_06140"/>
<dbReference type="GO" id="GO:0016301">
    <property type="term" value="F:kinase activity"/>
    <property type="evidence" value="ECO:0007669"/>
    <property type="project" value="UniProtKB-KW"/>
</dbReference>
<dbReference type="SUPFAM" id="SSF52540">
    <property type="entry name" value="P-loop containing nucleoside triphosphate hydrolases"/>
    <property type="match status" value="1"/>
</dbReference>
<sequence>MPGSGKGQLSDLFRKRGIKVIVMSDVLKEKYYRDAKPGERLMDFAKRMREIFGKGVVAKLCIEKLNGTEDVVVIDGVRNWEEIEEFEKVGKVIIIAVHASRSVRYSRLMNRGREDDSTSLQDLMKRDFDELQMGIGTVIALADYVITNDSSIEEFNKRAEDLINRL</sequence>
<evidence type="ECO:0000313" key="1">
    <source>
        <dbReference type="EMBL" id="ALU28522.1"/>
    </source>
</evidence>
<name>A0A0U3F5Y9_9CREN</name>
<keyword evidence="1" id="KW-0808">Transferase</keyword>
<protein>
    <submittedName>
        <fullName evidence="1">Dephospho-CoA kinase</fullName>
    </submittedName>
</protein>
<dbReference type="Proteomes" id="UP000065473">
    <property type="component" value="Chromosome"/>
</dbReference>
<evidence type="ECO:0000313" key="3">
    <source>
        <dbReference type="Proteomes" id="UP000060043"/>
    </source>
</evidence>
<dbReference type="Proteomes" id="UP000060043">
    <property type="component" value="Chromosome"/>
</dbReference>
<proteinExistence type="predicted"/>
<dbReference type="EMBL" id="CP013695">
    <property type="protein sequence ID" value="ALU31231.1"/>
    <property type="molecule type" value="Genomic_DNA"/>
</dbReference>
<evidence type="ECO:0000313" key="4">
    <source>
        <dbReference type="Proteomes" id="UP000065473"/>
    </source>
</evidence>
<dbReference type="PANTHER" id="PTHR41930:SF1">
    <property type="entry name" value="DEPHOSPHO-COA KINASE"/>
    <property type="match status" value="1"/>
</dbReference>
<dbReference type="Gene3D" id="3.40.50.300">
    <property type="entry name" value="P-loop containing nucleotide triphosphate hydrolases"/>
    <property type="match status" value="1"/>
</dbReference>
<dbReference type="AlphaFoldDB" id="A0A0U3F5Y9"/>
<dbReference type="OrthoDB" id="85381at2157"/>
<dbReference type="Pfam" id="PF13238">
    <property type="entry name" value="AAA_18"/>
    <property type="match status" value="1"/>
</dbReference>
<dbReference type="InterPro" id="IPR027417">
    <property type="entry name" value="P-loop_NTPase"/>
</dbReference>
<reference evidence="3 4" key="1">
    <citation type="submission" date="2015-12" db="EMBL/GenBank/DDBJ databases">
        <title>A stable core within a dynamic pangenome in Sulfolobus acidocaldarius.</title>
        <authorList>
            <person name="Anderson R."/>
            <person name="Kouris A."/>
            <person name="Seward C."/>
            <person name="Campbell K."/>
            <person name="Whitaker R."/>
        </authorList>
    </citation>
    <scope>NUCLEOTIDE SEQUENCE [LARGE SCALE GENOMIC DNA]</scope>
    <source>
        <strain evidence="1 4">GG12-C01-09</strain>
        <strain evidence="2 3">NG05B_CO5_07</strain>
    </source>
</reference>
<dbReference type="EMBL" id="CP013694">
    <property type="protein sequence ID" value="ALU28522.1"/>
    <property type="molecule type" value="Genomic_DNA"/>
</dbReference>
<keyword evidence="1" id="KW-0418">Kinase</keyword>
<evidence type="ECO:0000313" key="2">
    <source>
        <dbReference type="EMBL" id="ALU31231.1"/>
    </source>
</evidence>
<accession>A0A0U3F5Y9</accession>
<dbReference type="PANTHER" id="PTHR41930">
    <property type="entry name" value="UPF0200 PROTEIN MJ1399"/>
    <property type="match status" value="1"/>
</dbReference>
<organism evidence="1 4">
    <name type="scientific">Sulfolobus acidocaldarius</name>
    <dbReference type="NCBI Taxonomy" id="2285"/>
    <lineage>
        <taxon>Archaea</taxon>
        <taxon>Thermoproteota</taxon>
        <taxon>Thermoprotei</taxon>
        <taxon>Sulfolobales</taxon>
        <taxon>Sulfolobaceae</taxon>
        <taxon>Sulfolobus</taxon>
    </lineage>
</organism>
<gene>
    <name evidence="1" type="ORF">ATY89_00070</name>
    <name evidence="2" type="ORF">ATZ20_03115</name>
</gene>
<dbReference type="STRING" id="1435377.SUSAZ_06140"/>